<comment type="caution">
    <text evidence="1">The sequence shown here is derived from an EMBL/GenBank/DDBJ whole genome shotgun (WGS) entry which is preliminary data.</text>
</comment>
<dbReference type="RefSeq" id="WP_335963175.1">
    <property type="nucleotide sequence ID" value="NZ_JAXBLX010000043.1"/>
</dbReference>
<protein>
    <recommendedName>
        <fullName evidence="3">CRISPR type III A-associated protein Csm2</fullName>
    </recommendedName>
</protein>
<evidence type="ECO:0008006" key="3">
    <source>
        <dbReference type="Google" id="ProtNLM"/>
    </source>
</evidence>
<gene>
    <name evidence="1" type="ORF">ACFFHM_01935</name>
</gene>
<evidence type="ECO:0000313" key="2">
    <source>
        <dbReference type="Proteomes" id="UP001589838"/>
    </source>
</evidence>
<name>A0ABV6K7N9_9BACI</name>
<sequence length="110" mass="13089">MEKNEKLKAFAKEMKEGFQLVNEKRDEEAKKKLQPFIELMRKSGAPHIRLFSTYSIAQIRTGELEGFMQTYAEVKEMKPKNEEEKKQKQQLDRFFNDLMMELQKEEGHSS</sequence>
<dbReference type="Proteomes" id="UP001589838">
    <property type="component" value="Unassembled WGS sequence"/>
</dbReference>
<keyword evidence="2" id="KW-1185">Reference proteome</keyword>
<organism evidence="1 2">
    <name type="scientific">Halalkalibacter kiskunsagensis</name>
    <dbReference type="NCBI Taxonomy" id="1548599"/>
    <lineage>
        <taxon>Bacteria</taxon>
        <taxon>Bacillati</taxon>
        <taxon>Bacillota</taxon>
        <taxon>Bacilli</taxon>
        <taxon>Bacillales</taxon>
        <taxon>Bacillaceae</taxon>
        <taxon>Halalkalibacter</taxon>
    </lineage>
</organism>
<evidence type="ECO:0000313" key="1">
    <source>
        <dbReference type="EMBL" id="MFC0469327.1"/>
    </source>
</evidence>
<reference evidence="1 2" key="1">
    <citation type="submission" date="2024-09" db="EMBL/GenBank/DDBJ databases">
        <authorList>
            <person name="Sun Q."/>
            <person name="Mori K."/>
        </authorList>
    </citation>
    <scope>NUCLEOTIDE SEQUENCE [LARGE SCALE GENOMIC DNA]</scope>
    <source>
        <strain evidence="1 2">NCAIM B.02610</strain>
    </source>
</reference>
<proteinExistence type="predicted"/>
<dbReference type="EMBL" id="JBHLUX010000005">
    <property type="protein sequence ID" value="MFC0469327.1"/>
    <property type="molecule type" value="Genomic_DNA"/>
</dbReference>
<accession>A0ABV6K7N9</accession>